<dbReference type="Pfam" id="PF13391">
    <property type="entry name" value="HNH_2"/>
    <property type="match status" value="1"/>
</dbReference>
<protein>
    <submittedName>
        <fullName evidence="2">HNH endonuclease signature motif containing protein</fullName>
        <ecNumber evidence="2">3.1.-.-</ecNumber>
    </submittedName>
</protein>
<dbReference type="GO" id="GO:0004519">
    <property type="term" value="F:endonuclease activity"/>
    <property type="evidence" value="ECO:0007669"/>
    <property type="project" value="UniProtKB-KW"/>
</dbReference>
<accession>A0ABZ2GR48</accession>
<name>A0ABZ2GR48_9BURK</name>
<dbReference type="RefSeq" id="WP_338680445.1">
    <property type="nucleotide sequence ID" value="NZ_CP142523.1"/>
</dbReference>
<keyword evidence="2" id="KW-0255">Endonuclease</keyword>
<keyword evidence="2" id="KW-0378">Hydrolase</keyword>
<proteinExistence type="predicted"/>
<dbReference type="EC" id="3.1.-.-" evidence="2"/>
<evidence type="ECO:0000313" key="3">
    <source>
        <dbReference type="Proteomes" id="UP001373909"/>
    </source>
</evidence>
<evidence type="ECO:0000259" key="1">
    <source>
        <dbReference type="Pfam" id="PF13391"/>
    </source>
</evidence>
<keyword evidence="3" id="KW-1185">Reference proteome</keyword>
<organism evidence="2 3">
    <name type="scientific">Janthinobacterium aestuarii</name>
    <dbReference type="NCBI Taxonomy" id="2985511"/>
    <lineage>
        <taxon>Bacteria</taxon>
        <taxon>Pseudomonadati</taxon>
        <taxon>Pseudomonadota</taxon>
        <taxon>Betaproteobacteria</taxon>
        <taxon>Burkholderiales</taxon>
        <taxon>Oxalobacteraceae</taxon>
        <taxon>Janthinobacterium</taxon>
    </lineage>
</organism>
<evidence type="ECO:0000313" key="2">
    <source>
        <dbReference type="EMBL" id="WWO47043.1"/>
    </source>
</evidence>
<gene>
    <name evidence="2" type="ORF">OPV09_02665</name>
</gene>
<reference evidence="2 3" key="1">
    <citation type="submission" date="2024-01" db="EMBL/GenBank/DDBJ databases">
        <title>Draft genome sequences of nine bacterial species from freshwater ponds near Washington, DC.</title>
        <authorList>
            <person name="Pavloudi C."/>
            <person name="Oliver L."/>
            <person name="Slattery K."/>
            <person name="Lissner G."/>
            <person name="Saw J.H."/>
        </authorList>
    </citation>
    <scope>NUCLEOTIDE SEQUENCE [LARGE SCALE GENOMIC DNA]</scope>
    <source>
        <strain evidence="3">TB1-E2</strain>
    </source>
</reference>
<sequence>MTPLYVQEQLVAPERFWFANTDMGSFYKVQRTPSDNSAFAHWLMAGRLFVTPKPSIPSQYNKALIDMRPGDPVFAYEDRVGFVAIGWVGEPKDLTDTVGGTQLYPNPTERVRSVAVEWDTSVTRDYHDVAKLTRVGGHGLQQCNAGTRLHTYVLDMLRELHGMHRADPDISEAIALSRIQINSIYGRTTRAQIINARVGQGIFRTSVLAREPVCRMTGIAAPSCLVASHIKPWAACVDGEHLDSANGLMLAPHVDHLFDTGRISFTDDGQIMVAPSLDRQILHAWHLKMPMSVCLTLIRRAT</sequence>
<dbReference type="GO" id="GO:0016787">
    <property type="term" value="F:hydrolase activity"/>
    <property type="evidence" value="ECO:0007669"/>
    <property type="project" value="UniProtKB-KW"/>
</dbReference>
<dbReference type="InterPro" id="IPR003615">
    <property type="entry name" value="HNH_nuc"/>
</dbReference>
<dbReference type="EMBL" id="CP142523">
    <property type="protein sequence ID" value="WWO47043.1"/>
    <property type="molecule type" value="Genomic_DNA"/>
</dbReference>
<keyword evidence="2" id="KW-0540">Nuclease</keyword>
<feature type="domain" description="HNH nuclease" evidence="1">
    <location>
        <begin position="214"/>
        <end position="265"/>
    </location>
</feature>
<dbReference type="Proteomes" id="UP001373909">
    <property type="component" value="Chromosome"/>
</dbReference>